<accession>A0ABV2AU41</accession>
<evidence type="ECO:0000313" key="2">
    <source>
        <dbReference type="Proteomes" id="UP001439008"/>
    </source>
</evidence>
<evidence type="ECO:0000313" key="1">
    <source>
        <dbReference type="EMBL" id="MES1922946.1"/>
    </source>
</evidence>
<dbReference type="Proteomes" id="UP001439008">
    <property type="component" value="Unassembled WGS sequence"/>
</dbReference>
<proteinExistence type="predicted"/>
<comment type="caution">
    <text evidence="1">The sequence shown here is derived from an EMBL/GenBank/DDBJ whole genome shotgun (WGS) entry which is preliminary data.</text>
</comment>
<organism evidence="1 2">
    <name type="scientific">Bonamia ostreae</name>
    <dbReference type="NCBI Taxonomy" id="126728"/>
    <lineage>
        <taxon>Eukaryota</taxon>
        <taxon>Sar</taxon>
        <taxon>Rhizaria</taxon>
        <taxon>Endomyxa</taxon>
        <taxon>Ascetosporea</taxon>
        <taxon>Haplosporida</taxon>
        <taxon>Bonamia</taxon>
    </lineage>
</organism>
<protein>
    <submittedName>
        <fullName evidence="1">Uncharacterized protein</fullName>
    </submittedName>
</protein>
<gene>
    <name evidence="1" type="ORF">MHBO_004477</name>
</gene>
<reference evidence="1 2" key="1">
    <citation type="journal article" date="2024" name="BMC Biol.">
        <title>Comparative genomics of Ascetosporea gives new insight into the evolutionary basis for animal parasitism in Rhizaria.</title>
        <authorList>
            <person name="Hiltunen Thoren M."/>
            <person name="Onut-Brannstrom I."/>
            <person name="Alfjorden A."/>
            <person name="Peckova H."/>
            <person name="Swords F."/>
            <person name="Hooper C."/>
            <person name="Holzer A.S."/>
            <person name="Bass D."/>
            <person name="Burki F."/>
        </authorList>
    </citation>
    <scope>NUCLEOTIDE SEQUENCE [LARGE SCALE GENOMIC DNA]</scope>
    <source>
        <strain evidence="1">20-A016</strain>
    </source>
</reference>
<sequence length="58" mass="6067">MPLAKTDASPYAATRAKNIGADTVAPANSARGSSAWTCFLSLEVPTPYSGVGRKIRIE</sequence>
<dbReference type="EMBL" id="JBDODL010004114">
    <property type="protein sequence ID" value="MES1922946.1"/>
    <property type="molecule type" value="Genomic_DNA"/>
</dbReference>
<keyword evidence="2" id="KW-1185">Reference proteome</keyword>
<name>A0ABV2AU41_9EUKA</name>